<proteinExistence type="predicted"/>
<organism evidence="1 2">
    <name type="scientific">Geomonas oryzisoli</name>
    <dbReference type="NCBI Taxonomy" id="2847992"/>
    <lineage>
        <taxon>Bacteria</taxon>
        <taxon>Pseudomonadati</taxon>
        <taxon>Thermodesulfobacteriota</taxon>
        <taxon>Desulfuromonadia</taxon>
        <taxon>Geobacterales</taxon>
        <taxon>Geobacteraceae</taxon>
        <taxon>Geomonas</taxon>
    </lineage>
</organism>
<keyword evidence="2" id="KW-1185">Reference proteome</keyword>
<sequence>MYYKVIEKFGPNDGNRWNDYLKWRGLHLTRFESVDGVLRGDIFDPKSDEDWQNCIQEDYKISLITNLEYAKKVLGQHDNAEIVGIDFPEDHHYQPSAGLLGFDVLDSHWDVSMLTDWGTDEERLFSHLIMENGLIGDIAEAFRIRDLLRSQFPEDHHARECHVCAIYRITPN</sequence>
<evidence type="ECO:0000313" key="1">
    <source>
        <dbReference type="EMBL" id="QWV94294.1"/>
    </source>
</evidence>
<accession>A0ABX8J774</accession>
<name>A0ABX8J774_9BACT</name>
<protein>
    <submittedName>
        <fullName evidence="1">Uncharacterized protein</fullName>
    </submittedName>
</protein>
<dbReference type="RefSeq" id="WP_216801032.1">
    <property type="nucleotide sequence ID" value="NZ_CP076723.1"/>
</dbReference>
<reference evidence="1 2" key="1">
    <citation type="submission" date="2021-06" db="EMBL/GenBank/DDBJ databases">
        <title>Gemonas diversity in paddy soil.</title>
        <authorList>
            <person name="Liu G."/>
        </authorList>
    </citation>
    <scope>NUCLEOTIDE SEQUENCE [LARGE SCALE GENOMIC DNA]</scope>
    <source>
        <strain evidence="1 2">RG10</strain>
    </source>
</reference>
<dbReference type="Proteomes" id="UP000683557">
    <property type="component" value="Chromosome"/>
</dbReference>
<evidence type="ECO:0000313" key="2">
    <source>
        <dbReference type="Proteomes" id="UP000683557"/>
    </source>
</evidence>
<gene>
    <name evidence="1" type="ORF">KP004_03670</name>
</gene>
<dbReference type="EMBL" id="CP076723">
    <property type="protein sequence ID" value="QWV94294.1"/>
    <property type="molecule type" value="Genomic_DNA"/>
</dbReference>